<dbReference type="NCBIfam" id="NF006695">
    <property type="entry name" value="PRK09243.1-2"/>
    <property type="match status" value="1"/>
</dbReference>
<evidence type="ECO:0000313" key="14">
    <source>
        <dbReference type="Proteomes" id="UP000515472"/>
    </source>
</evidence>
<protein>
    <recommendedName>
        <fullName evidence="3 9">Nicotinate phosphoribosyltransferase</fullName>
        <ecNumber evidence="3 9">6.3.4.21</ecNumber>
    </recommendedName>
</protein>
<keyword evidence="14" id="KW-1185">Reference proteome</keyword>
<dbReference type="GO" id="GO:0047280">
    <property type="term" value="F:nicotinamide phosphoribosyltransferase activity"/>
    <property type="evidence" value="ECO:0007669"/>
    <property type="project" value="UniProtKB-ARBA"/>
</dbReference>
<dbReference type="PIRSF" id="PIRSF000484">
    <property type="entry name" value="NAPRT"/>
    <property type="match status" value="1"/>
</dbReference>
<sequence>MRYSPLLTDLYELTMLAGYLDQGMQDQPAVFDLFFRTPPFHGSYAVFAGLESALCYLEELRFNDEELSYLDGLKIFRPAFLSYLEGFRFRGSVTAPPEGSVVFAREPLLTVEGSLAEAQFVETALLNIINFQTLVATKGARITLAASGGIVLEFGLRRAQGPDGGLSEARAAYIGGVRSTSNVMAGKCYGIPVRGTHAHSWIMAFPDELTAFRHYAGTFPDSCILLIDTYDTLKSGLPNALIVARELKEKGHDMVGVRIDSGDLAYLSRKVRAAFDAAGFPGVKIVASNELDEYVIESIRGEGGRIDIYGVGTRLATCAGEGGGALGGVYKLVRMGEEPKLKLTSDLAKATLPDRKKVLRAVSPDGSFIQDVITLYNEELQPGDRVFDPANPLQHIRLPANARLVEVRSMVMREGVRCAPSPTLDACADLASRELSLLPQGCHRLVNPHLYKVSISQGLNTLRLKLMSQIQDRYATEQHAGDTA</sequence>
<evidence type="ECO:0000259" key="10">
    <source>
        <dbReference type="Pfam" id="PF04095"/>
    </source>
</evidence>
<dbReference type="NCBIfam" id="TIGR01513">
    <property type="entry name" value="NAPRTase_put"/>
    <property type="match status" value="1"/>
</dbReference>
<evidence type="ECO:0000256" key="4">
    <source>
        <dbReference type="ARBA" id="ARBA00022553"/>
    </source>
</evidence>
<dbReference type="Gene3D" id="3.20.140.10">
    <property type="entry name" value="nicotinate phosphoribosyltransferase"/>
    <property type="match status" value="1"/>
</dbReference>
<dbReference type="EC" id="6.3.4.21" evidence="3 9"/>
<dbReference type="CDD" id="cd01570">
    <property type="entry name" value="NAPRTase_A"/>
    <property type="match status" value="1"/>
</dbReference>
<evidence type="ECO:0000256" key="8">
    <source>
        <dbReference type="ARBA" id="ARBA00048668"/>
    </source>
</evidence>
<evidence type="ECO:0000256" key="3">
    <source>
        <dbReference type="ARBA" id="ARBA00013236"/>
    </source>
</evidence>
<keyword evidence="5 9" id="KW-0436">Ligase</keyword>
<dbReference type="PANTHER" id="PTHR11098:SF1">
    <property type="entry name" value="NICOTINATE PHOSPHORIBOSYLTRANSFERASE"/>
    <property type="match status" value="1"/>
</dbReference>
<comment type="catalytic activity">
    <reaction evidence="8 9">
        <text>5-phospho-alpha-D-ribose 1-diphosphate + nicotinate + ATP + H2O = nicotinate beta-D-ribonucleotide + ADP + phosphate + diphosphate</text>
        <dbReference type="Rhea" id="RHEA:36163"/>
        <dbReference type="ChEBI" id="CHEBI:15377"/>
        <dbReference type="ChEBI" id="CHEBI:30616"/>
        <dbReference type="ChEBI" id="CHEBI:32544"/>
        <dbReference type="ChEBI" id="CHEBI:33019"/>
        <dbReference type="ChEBI" id="CHEBI:43474"/>
        <dbReference type="ChEBI" id="CHEBI:57502"/>
        <dbReference type="ChEBI" id="CHEBI:58017"/>
        <dbReference type="ChEBI" id="CHEBI:456216"/>
        <dbReference type="EC" id="6.3.4.21"/>
    </reaction>
</comment>
<name>A0A6S6M5R1_9BACT</name>
<dbReference type="SUPFAM" id="SSF54675">
    <property type="entry name" value="Nicotinate/Quinolinate PRTase N-terminal domain-like"/>
    <property type="match status" value="1"/>
</dbReference>
<organism evidence="13 14">
    <name type="scientific">Citrifermentans bremense</name>
    <dbReference type="NCBI Taxonomy" id="60035"/>
    <lineage>
        <taxon>Bacteria</taxon>
        <taxon>Pseudomonadati</taxon>
        <taxon>Thermodesulfobacteriota</taxon>
        <taxon>Desulfuromonadia</taxon>
        <taxon>Geobacterales</taxon>
        <taxon>Geobacteraceae</taxon>
        <taxon>Citrifermentans</taxon>
    </lineage>
</organism>
<keyword evidence="6 9" id="KW-0662">Pyridine nucleotide biosynthesis</keyword>
<dbReference type="InterPro" id="IPR013785">
    <property type="entry name" value="Aldolase_TIM"/>
</dbReference>
<evidence type="ECO:0000256" key="2">
    <source>
        <dbReference type="ARBA" id="ARBA00010897"/>
    </source>
</evidence>
<keyword evidence="7 9" id="KW-0808">Transferase</keyword>
<dbReference type="KEGG" id="gbn:GEOBRER4_17840"/>
<dbReference type="GO" id="GO:0034355">
    <property type="term" value="P:NAD+ biosynthetic process via the salvage pathway"/>
    <property type="evidence" value="ECO:0007669"/>
    <property type="project" value="UniProtKB-ARBA"/>
</dbReference>
<dbReference type="InterPro" id="IPR007229">
    <property type="entry name" value="Nic_PRibTrfase-Fam"/>
</dbReference>
<dbReference type="EMBL" id="AP023213">
    <property type="protein sequence ID" value="BCG47034.1"/>
    <property type="molecule type" value="Genomic_DNA"/>
</dbReference>
<dbReference type="FunFam" id="3.20.20.70:FF:000076">
    <property type="entry name" value="Nicotinate phosphoribosyltransferase"/>
    <property type="match status" value="1"/>
</dbReference>
<keyword evidence="4" id="KW-0597">Phosphoprotein</keyword>
<comment type="PTM">
    <text evidence="9">Transiently phosphorylated on a His residue during the reaction cycle. Phosphorylation strongly increases the affinity for substrates and increases the rate of nicotinate D-ribonucleotide production. Dephosphorylation regenerates the low-affinity form of the enzyme, leading to product release.</text>
</comment>
<dbReference type="Proteomes" id="UP000515472">
    <property type="component" value="Chromosome"/>
</dbReference>
<evidence type="ECO:0000259" key="12">
    <source>
        <dbReference type="Pfam" id="PF17956"/>
    </source>
</evidence>
<evidence type="ECO:0000313" key="13">
    <source>
        <dbReference type="EMBL" id="BCG47034.1"/>
    </source>
</evidence>
<gene>
    <name evidence="13" type="ORF">GEOBRER4_n1858</name>
</gene>
<reference evidence="13 14" key="1">
    <citation type="submission" date="2020-06" db="EMBL/GenBank/DDBJ databases">
        <title>Interaction of electrochemicaly active bacteria, Geobacter bremensis R4 on different carbon anode.</title>
        <authorList>
            <person name="Meng L."/>
            <person name="Yoshida N."/>
        </authorList>
    </citation>
    <scope>NUCLEOTIDE SEQUENCE [LARGE SCALE GENOMIC DNA]</scope>
    <source>
        <strain evidence="13 14">R4</strain>
    </source>
</reference>
<evidence type="ECO:0000256" key="6">
    <source>
        <dbReference type="ARBA" id="ARBA00022642"/>
    </source>
</evidence>
<dbReference type="InterPro" id="IPR041525">
    <property type="entry name" value="N/Namide_PRibTrfase"/>
</dbReference>
<dbReference type="InterPro" id="IPR006405">
    <property type="entry name" value="Nic_PRibTrfase_pncB"/>
</dbReference>
<comment type="function">
    <text evidence="9">Catalyzes the first step in the biosynthesis of NAD from nicotinic acid, the ATP-dependent synthesis of beta-nicotinate D-ribonucleotide from nicotinate and 5-phospho-D-ribose 1-phosphate.</text>
</comment>
<dbReference type="Pfam" id="PF17956">
    <property type="entry name" value="NAPRTase_C"/>
    <property type="match status" value="1"/>
</dbReference>
<dbReference type="NCBIfam" id="NF009131">
    <property type="entry name" value="PRK12484.1"/>
    <property type="match status" value="1"/>
</dbReference>
<dbReference type="RefSeq" id="WP_185245115.1">
    <property type="nucleotide sequence ID" value="NZ_AP023213.1"/>
</dbReference>
<dbReference type="Pfam" id="PF17767">
    <property type="entry name" value="NAPRTase_N"/>
    <property type="match status" value="1"/>
</dbReference>
<evidence type="ECO:0000256" key="7">
    <source>
        <dbReference type="ARBA" id="ARBA00022679"/>
    </source>
</evidence>
<dbReference type="InterPro" id="IPR040727">
    <property type="entry name" value="NAPRTase_N"/>
</dbReference>
<feature type="domain" description="Nicotinate/nicotinamide phosphoribosyltransferase" evidence="10">
    <location>
        <begin position="153"/>
        <end position="315"/>
    </location>
</feature>
<dbReference type="SUPFAM" id="SSF51690">
    <property type="entry name" value="Nicotinate/Quinolinate PRTase C-terminal domain-like"/>
    <property type="match status" value="1"/>
</dbReference>
<dbReference type="Gene3D" id="3.20.20.70">
    <property type="entry name" value="Aldolase class I"/>
    <property type="match status" value="1"/>
</dbReference>
<evidence type="ECO:0000256" key="9">
    <source>
        <dbReference type="RuleBase" id="RU365100"/>
    </source>
</evidence>
<accession>A0A6S6M5R1</accession>
<dbReference type="GO" id="GO:0005829">
    <property type="term" value="C:cytosol"/>
    <property type="evidence" value="ECO:0007669"/>
    <property type="project" value="TreeGrafter"/>
</dbReference>
<evidence type="ECO:0000256" key="1">
    <source>
        <dbReference type="ARBA" id="ARBA00004952"/>
    </source>
</evidence>
<comment type="pathway">
    <text evidence="1 9">Cofactor biosynthesis; NAD(+) biosynthesis; nicotinate D-ribonucleotide from nicotinate: step 1/1.</text>
</comment>
<dbReference type="InterPro" id="IPR036068">
    <property type="entry name" value="Nicotinate_pribotase-like_C"/>
</dbReference>
<evidence type="ECO:0000259" key="11">
    <source>
        <dbReference type="Pfam" id="PF17767"/>
    </source>
</evidence>
<dbReference type="UniPathway" id="UPA00253">
    <property type="reaction ID" value="UER00457"/>
</dbReference>
<feature type="domain" description="Nicotinate phosphoribosyltransferase C-terminal" evidence="12">
    <location>
        <begin position="355"/>
        <end position="462"/>
    </location>
</feature>
<dbReference type="GO" id="GO:0004516">
    <property type="term" value="F:nicotinate phosphoribosyltransferase activity"/>
    <property type="evidence" value="ECO:0007669"/>
    <property type="project" value="UniProtKB-UniRule"/>
</dbReference>
<dbReference type="AlphaFoldDB" id="A0A6S6M5R1"/>
<evidence type="ECO:0000256" key="5">
    <source>
        <dbReference type="ARBA" id="ARBA00022598"/>
    </source>
</evidence>
<dbReference type="PANTHER" id="PTHR11098">
    <property type="entry name" value="NICOTINATE PHOSPHORIBOSYLTRANSFERASE"/>
    <property type="match status" value="1"/>
</dbReference>
<feature type="domain" description="Nicotinate phosphoribosyltransferase N-terminal" evidence="11">
    <location>
        <begin position="6"/>
        <end position="130"/>
    </location>
</feature>
<dbReference type="InterPro" id="IPR041619">
    <property type="entry name" value="NAPRTase_C"/>
</dbReference>
<dbReference type="Pfam" id="PF04095">
    <property type="entry name" value="NAPRTase"/>
    <property type="match status" value="1"/>
</dbReference>
<keyword evidence="13" id="KW-0328">Glycosyltransferase</keyword>
<comment type="similarity">
    <text evidence="2 9">Belongs to the NAPRTase family.</text>
</comment>
<proteinExistence type="inferred from homology"/>